<dbReference type="AlphaFoldDB" id="A0A6G1HIA6"/>
<organism evidence="2 3">
    <name type="scientific">Trichodelitschia bisporula</name>
    <dbReference type="NCBI Taxonomy" id="703511"/>
    <lineage>
        <taxon>Eukaryota</taxon>
        <taxon>Fungi</taxon>
        <taxon>Dikarya</taxon>
        <taxon>Ascomycota</taxon>
        <taxon>Pezizomycotina</taxon>
        <taxon>Dothideomycetes</taxon>
        <taxon>Dothideomycetes incertae sedis</taxon>
        <taxon>Phaeotrichales</taxon>
        <taxon>Phaeotrichaceae</taxon>
        <taxon>Trichodelitschia</taxon>
    </lineage>
</organism>
<sequence>MLELQLHRVPSRQTQPSIFPSRPPSLPDPRHAVDLPHPISKPRYPPIYSYHRTHRHNASPGSSQIFLLPSDRIPSPRDGPPSRSAKPSTVGSQAILDEKKNGLSACGPGD</sequence>
<keyword evidence="3" id="KW-1185">Reference proteome</keyword>
<gene>
    <name evidence="2" type="ORF">EJ06DRAFT_534716</name>
</gene>
<evidence type="ECO:0000313" key="3">
    <source>
        <dbReference type="Proteomes" id="UP000799640"/>
    </source>
</evidence>
<proteinExistence type="predicted"/>
<evidence type="ECO:0000256" key="1">
    <source>
        <dbReference type="SAM" id="MobiDB-lite"/>
    </source>
</evidence>
<accession>A0A6G1HIA6</accession>
<feature type="region of interest" description="Disordered" evidence="1">
    <location>
        <begin position="1"/>
        <end position="110"/>
    </location>
</feature>
<reference evidence="2" key="1">
    <citation type="journal article" date="2020" name="Stud. Mycol.">
        <title>101 Dothideomycetes genomes: a test case for predicting lifestyles and emergence of pathogens.</title>
        <authorList>
            <person name="Haridas S."/>
            <person name="Albert R."/>
            <person name="Binder M."/>
            <person name="Bloem J."/>
            <person name="Labutti K."/>
            <person name="Salamov A."/>
            <person name="Andreopoulos B."/>
            <person name="Baker S."/>
            <person name="Barry K."/>
            <person name="Bills G."/>
            <person name="Bluhm B."/>
            <person name="Cannon C."/>
            <person name="Castanera R."/>
            <person name="Culley D."/>
            <person name="Daum C."/>
            <person name="Ezra D."/>
            <person name="Gonzalez J."/>
            <person name="Henrissat B."/>
            <person name="Kuo A."/>
            <person name="Liang C."/>
            <person name="Lipzen A."/>
            <person name="Lutzoni F."/>
            <person name="Magnuson J."/>
            <person name="Mondo S."/>
            <person name="Nolan M."/>
            <person name="Ohm R."/>
            <person name="Pangilinan J."/>
            <person name="Park H.-J."/>
            <person name="Ramirez L."/>
            <person name="Alfaro M."/>
            <person name="Sun H."/>
            <person name="Tritt A."/>
            <person name="Yoshinaga Y."/>
            <person name="Zwiers L.-H."/>
            <person name="Turgeon B."/>
            <person name="Goodwin S."/>
            <person name="Spatafora J."/>
            <person name="Crous P."/>
            <person name="Grigoriev I."/>
        </authorList>
    </citation>
    <scope>NUCLEOTIDE SEQUENCE</scope>
    <source>
        <strain evidence="2">CBS 262.69</strain>
    </source>
</reference>
<protein>
    <submittedName>
        <fullName evidence="2">Uncharacterized protein</fullName>
    </submittedName>
</protein>
<evidence type="ECO:0000313" key="2">
    <source>
        <dbReference type="EMBL" id="KAF2395788.1"/>
    </source>
</evidence>
<dbReference type="Proteomes" id="UP000799640">
    <property type="component" value="Unassembled WGS sequence"/>
</dbReference>
<name>A0A6G1HIA6_9PEZI</name>
<dbReference type="EMBL" id="ML996711">
    <property type="protein sequence ID" value="KAF2395788.1"/>
    <property type="molecule type" value="Genomic_DNA"/>
</dbReference>